<dbReference type="Proteomes" id="UP000002051">
    <property type="component" value="Chromosome 5"/>
</dbReference>
<protein>
    <submittedName>
        <fullName evidence="3">Nodule-specific Glycine Rich Peptide MtNodGRP1F</fullName>
    </submittedName>
</protein>
<reference evidence="4" key="3">
    <citation type="submission" date="2015-04" db="UniProtKB">
        <authorList>
            <consortium name="EnsemblPlants"/>
        </authorList>
    </citation>
    <scope>IDENTIFICATION</scope>
    <source>
        <strain evidence="4">cv. Jemalong A17</strain>
    </source>
</reference>
<evidence type="ECO:0000256" key="1">
    <source>
        <dbReference type="SAM" id="MobiDB-lite"/>
    </source>
</evidence>
<gene>
    <name evidence="3" type="ordered locus">MTR_5g084100</name>
</gene>
<evidence type="ECO:0000256" key="2">
    <source>
        <dbReference type="SAM" id="Phobius"/>
    </source>
</evidence>
<dbReference type="HOGENOM" id="CLU_1436435_0_0_1"/>
<feature type="region of interest" description="Disordered" evidence="1">
    <location>
        <begin position="149"/>
        <end position="189"/>
    </location>
</feature>
<feature type="compositionally biased region" description="Gly residues" evidence="1">
    <location>
        <begin position="165"/>
        <end position="189"/>
    </location>
</feature>
<evidence type="ECO:0000313" key="3">
    <source>
        <dbReference type="EMBL" id="AES99730.2"/>
    </source>
</evidence>
<reference evidence="3 4" key="1">
    <citation type="journal article" date="2011" name="Nature">
        <title>The Medicago genome provides insight into the evolution of rhizobial symbioses.</title>
        <authorList>
            <person name="Young N.D."/>
            <person name="Debelle F."/>
            <person name="Oldroyd G.E."/>
            <person name="Geurts R."/>
            <person name="Cannon S.B."/>
            <person name="Udvardi M.K."/>
            <person name="Benedito V.A."/>
            <person name="Mayer K.F."/>
            <person name="Gouzy J."/>
            <person name="Schoof H."/>
            <person name="Van de Peer Y."/>
            <person name="Proost S."/>
            <person name="Cook D.R."/>
            <person name="Meyers B.C."/>
            <person name="Spannagl M."/>
            <person name="Cheung F."/>
            <person name="De Mita S."/>
            <person name="Krishnakumar V."/>
            <person name="Gundlach H."/>
            <person name="Zhou S."/>
            <person name="Mudge J."/>
            <person name="Bharti A.K."/>
            <person name="Murray J.D."/>
            <person name="Naoumkina M.A."/>
            <person name="Rosen B."/>
            <person name="Silverstein K.A."/>
            <person name="Tang H."/>
            <person name="Rombauts S."/>
            <person name="Zhao P.X."/>
            <person name="Zhou P."/>
            <person name="Barbe V."/>
            <person name="Bardou P."/>
            <person name="Bechner M."/>
            <person name="Bellec A."/>
            <person name="Berger A."/>
            <person name="Berges H."/>
            <person name="Bidwell S."/>
            <person name="Bisseling T."/>
            <person name="Choisne N."/>
            <person name="Couloux A."/>
            <person name="Denny R."/>
            <person name="Deshpande S."/>
            <person name="Dai X."/>
            <person name="Doyle J.J."/>
            <person name="Dudez A.M."/>
            <person name="Farmer A.D."/>
            <person name="Fouteau S."/>
            <person name="Franken C."/>
            <person name="Gibelin C."/>
            <person name="Gish J."/>
            <person name="Goldstein S."/>
            <person name="Gonzalez A.J."/>
            <person name="Green P.J."/>
            <person name="Hallab A."/>
            <person name="Hartog M."/>
            <person name="Hua A."/>
            <person name="Humphray S.J."/>
            <person name="Jeong D.H."/>
            <person name="Jing Y."/>
            <person name="Jocker A."/>
            <person name="Kenton S.M."/>
            <person name="Kim D.J."/>
            <person name="Klee K."/>
            <person name="Lai H."/>
            <person name="Lang C."/>
            <person name="Lin S."/>
            <person name="Macmil S.L."/>
            <person name="Magdelenat G."/>
            <person name="Matthews L."/>
            <person name="McCorrison J."/>
            <person name="Monaghan E.L."/>
            <person name="Mun J.H."/>
            <person name="Najar F.Z."/>
            <person name="Nicholson C."/>
            <person name="Noirot C."/>
            <person name="O'Bleness M."/>
            <person name="Paule C.R."/>
            <person name="Poulain J."/>
            <person name="Prion F."/>
            <person name="Qin B."/>
            <person name="Qu C."/>
            <person name="Retzel E.F."/>
            <person name="Riddle C."/>
            <person name="Sallet E."/>
            <person name="Samain S."/>
            <person name="Samson N."/>
            <person name="Sanders I."/>
            <person name="Saurat O."/>
            <person name="Scarpelli C."/>
            <person name="Schiex T."/>
            <person name="Segurens B."/>
            <person name="Severin A.J."/>
            <person name="Sherrier D.J."/>
            <person name="Shi R."/>
            <person name="Sims S."/>
            <person name="Singer S.R."/>
            <person name="Sinharoy S."/>
            <person name="Sterck L."/>
            <person name="Viollet A."/>
            <person name="Wang B.B."/>
            <person name="Wang K."/>
            <person name="Wang M."/>
            <person name="Wang X."/>
            <person name="Warfsmann J."/>
            <person name="Weissenbach J."/>
            <person name="White D.D."/>
            <person name="White J.D."/>
            <person name="Wiley G.B."/>
            <person name="Wincker P."/>
            <person name="Xing Y."/>
            <person name="Yang L."/>
            <person name="Yao Z."/>
            <person name="Ying F."/>
            <person name="Zhai J."/>
            <person name="Zhou L."/>
            <person name="Zuber A."/>
            <person name="Denarie J."/>
            <person name="Dixon R.A."/>
            <person name="May G.D."/>
            <person name="Schwartz D.C."/>
            <person name="Rogers J."/>
            <person name="Quetier F."/>
            <person name="Town C.D."/>
            <person name="Roe B.A."/>
        </authorList>
    </citation>
    <scope>NUCLEOTIDE SEQUENCE [LARGE SCALE GENOMIC DNA]</scope>
    <source>
        <strain evidence="3">A17</strain>
        <strain evidence="4">cv. Jemalong A17</strain>
    </source>
</reference>
<accession>A0A0C3XRU2</accession>
<name>G7KH42_MEDTR</name>
<reference evidence="3 4" key="2">
    <citation type="journal article" date="2014" name="BMC Genomics">
        <title>An improved genome release (version Mt4.0) for the model legume Medicago truncatula.</title>
        <authorList>
            <person name="Tang H."/>
            <person name="Krishnakumar V."/>
            <person name="Bidwell S."/>
            <person name="Rosen B."/>
            <person name="Chan A."/>
            <person name="Zhou S."/>
            <person name="Gentzbittel L."/>
            <person name="Childs K.L."/>
            <person name="Yandell M."/>
            <person name="Gundlach H."/>
            <person name="Mayer K.F."/>
            <person name="Schwartz D.C."/>
            <person name="Town C.D."/>
        </authorList>
    </citation>
    <scope>GENOME REANNOTATION</scope>
    <source>
        <strain evidence="4">cv. Jemalong A17</strain>
    </source>
</reference>
<organism evidence="3 5">
    <name type="scientific">Medicago truncatula</name>
    <name type="common">Barrel medic</name>
    <name type="synonym">Medicago tribuloides</name>
    <dbReference type="NCBI Taxonomy" id="3880"/>
    <lineage>
        <taxon>Eukaryota</taxon>
        <taxon>Viridiplantae</taxon>
        <taxon>Streptophyta</taxon>
        <taxon>Embryophyta</taxon>
        <taxon>Tracheophyta</taxon>
        <taxon>Spermatophyta</taxon>
        <taxon>Magnoliopsida</taxon>
        <taxon>eudicotyledons</taxon>
        <taxon>Gunneridae</taxon>
        <taxon>Pentapetalae</taxon>
        <taxon>rosids</taxon>
        <taxon>fabids</taxon>
        <taxon>Fabales</taxon>
        <taxon>Fabaceae</taxon>
        <taxon>Papilionoideae</taxon>
        <taxon>50 kb inversion clade</taxon>
        <taxon>NPAAA clade</taxon>
        <taxon>Hologalegina</taxon>
        <taxon>IRL clade</taxon>
        <taxon>Trifolieae</taxon>
        <taxon>Medicago</taxon>
    </lineage>
</organism>
<evidence type="ECO:0000313" key="4">
    <source>
        <dbReference type="EnsemblPlants" id="AES99730"/>
    </source>
</evidence>
<keyword evidence="2" id="KW-0812">Transmembrane</keyword>
<accession>G7KH42</accession>
<dbReference type="EMBL" id="CM001221">
    <property type="protein sequence ID" value="AES99730.2"/>
    <property type="molecule type" value="Genomic_DNA"/>
</dbReference>
<proteinExistence type="predicted"/>
<sequence>MVSELVEFKGHLPINTPSPKSAGREGVHWENPGPTLDRYWGTWICKLARQRYSQFVVIRMKTKLFVSLCFYALLLIFLVAIMPSEAWEIEKSNTNIGVDCCSYWLGLGAIRNGNKGKNNDGCGDGIEGHCGKGYVDNSWKMERSWSTGWWGSGAKGGDDGKGGKGGEGGGGGYKLPIPGGGKGGRNGKL</sequence>
<evidence type="ECO:0000313" key="5">
    <source>
        <dbReference type="Proteomes" id="UP000002051"/>
    </source>
</evidence>
<keyword evidence="2" id="KW-1133">Transmembrane helix</keyword>
<feature type="transmembrane region" description="Helical" evidence="2">
    <location>
        <begin position="64"/>
        <end position="82"/>
    </location>
</feature>
<dbReference type="AlphaFoldDB" id="G7KH42"/>
<keyword evidence="2" id="KW-0472">Membrane</keyword>
<keyword evidence="5" id="KW-1185">Reference proteome</keyword>
<dbReference type="EnsemblPlants" id="AES99730">
    <property type="protein sequence ID" value="AES99730"/>
    <property type="gene ID" value="MTR_5g084100"/>
</dbReference>